<feature type="region of interest" description="Disordered" evidence="12">
    <location>
        <begin position="1264"/>
        <end position="1289"/>
    </location>
</feature>
<feature type="domain" description="C2H2-type" evidence="13">
    <location>
        <begin position="641"/>
        <end position="671"/>
    </location>
</feature>
<feature type="compositionally biased region" description="Polar residues" evidence="12">
    <location>
        <begin position="1434"/>
        <end position="1456"/>
    </location>
</feature>
<dbReference type="Gene3D" id="3.30.160.60">
    <property type="entry name" value="Classic Zinc Finger"/>
    <property type="match status" value="5"/>
</dbReference>
<evidence type="ECO:0000256" key="1">
    <source>
        <dbReference type="ARBA" id="ARBA00004123"/>
    </source>
</evidence>
<accession>A0AAE0YC66</accession>
<feature type="compositionally biased region" description="Basic residues" evidence="12">
    <location>
        <begin position="423"/>
        <end position="435"/>
    </location>
</feature>
<gene>
    <name evidence="14" type="ORF">RRG08_000495</name>
</gene>
<evidence type="ECO:0000256" key="7">
    <source>
        <dbReference type="ARBA" id="ARBA00023015"/>
    </source>
</evidence>
<evidence type="ECO:0000313" key="15">
    <source>
        <dbReference type="Proteomes" id="UP001283361"/>
    </source>
</evidence>
<keyword evidence="6" id="KW-0862">Zinc</keyword>
<evidence type="ECO:0000259" key="13">
    <source>
        <dbReference type="PROSITE" id="PS50157"/>
    </source>
</evidence>
<keyword evidence="5 11" id="KW-0863">Zinc-finger</keyword>
<dbReference type="FunFam" id="3.30.160.60:FF:000068">
    <property type="entry name" value="GLI family zinc finger 3"/>
    <property type="match status" value="1"/>
</dbReference>
<dbReference type="Pfam" id="PF00096">
    <property type="entry name" value="zf-C2H2"/>
    <property type="match status" value="2"/>
</dbReference>
<feature type="compositionally biased region" description="Low complexity" evidence="12">
    <location>
        <begin position="1579"/>
        <end position="1592"/>
    </location>
</feature>
<comment type="similarity">
    <text evidence="2">Belongs to the GLI C2H2-type zinc-finger protein family.</text>
</comment>
<evidence type="ECO:0000256" key="10">
    <source>
        <dbReference type="ARBA" id="ARBA00023242"/>
    </source>
</evidence>
<feature type="region of interest" description="Disordered" evidence="12">
    <location>
        <begin position="1381"/>
        <end position="1477"/>
    </location>
</feature>
<dbReference type="InterPro" id="IPR036236">
    <property type="entry name" value="Znf_C2H2_sf"/>
</dbReference>
<feature type="compositionally biased region" description="Low complexity" evidence="12">
    <location>
        <begin position="17"/>
        <end position="49"/>
    </location>
</feature>
<feature type="domain" description="C2H2-type" evidence="13">
    <location>
        <begin position="545"/>
        <end position="575"/>
    </location>
</feature>
<feature type="compositionally biased region" description="Basic and acidic residues" evidence="12">
    <location>
        <begin position="1220"/>
        <end position="1230"/>
    </location>
</feature>
<proteinExistence type="inferred from homology"/>
<keyword evidence="4" id="KW-0677">Repeat</keyword>
<evidence type="ECO:0000256" key="4">
    <source>
        <dbReference type="ARBA" id="ARBA00022737"/>
    </source>
</evidence>
<dbReference type="SMART" id="SM00355">
    <property type="entry name" value="ZnF_C2H2"/>
    <property type="match status" value="5"/>
</dbReference>
<keyword evidence="9" id="KW-0804">Transcription</keyword>
<feature type="compositionally biased region" description="Polar residues" evidence="12">
    <location>
        <begin position="1158"/>
        <end position="1171"/>
    </location>
</feature>
<keyword evidence="8" id="KW-0238">DNA-binding</keyword>
<keyword evidence="15" id="KW-1185">Reference proteome</keyword>
<evidence type="ECO:0000256" key="5">
    <source>
        <dbReference type="ARBA" id="ARBA00022771"/>
    </source>
</evidence>
<feature type="domain" description="C2H2-type" evidence="13">
    <location>
        <begin position="611"/>
        <end position="640"/>
    </location>
</feature>
<dbReference type="GO" id="GO:0008270">
    <property type="term" value="F:zinc ion binding"/>
    <property type="evidence" value="ECO:0007669"/>
    <property type="project" value="UniProtKB-KW"/>
</dbReference>
<feature type="compositionally biased region" description="Polar residues" evidence="12">
    <location>
        <begin position="456"/>
        <end position="482"/>
    </location>
</feature>
<dbReference type="InterPro" id="IPR056436">
    <property type="entry name" value="Znf-C2H2_ZIC1-5/GLI1-3-like"/>
</dbReference>
<dbReference type="SUPFAM" id="SSF57667">
    <property type="entry name" value="beta-beta-alpha zinc fingers"/>
    <property type="match status" value="3"/>
</dbReference>
<dbReference type="PANTHER" id="PTHR45718">
    <property type="entry name" value="TRANSCRIPTIONAL ACTIVATOR CUBITUS INTERRUPTUS"/>
    <property type="match status" value="1"/>
</dbReference>
<feature type="compositionally biased region" description="Low complexity" evidence="12">
    <location>
        <begin position="1717"/>
        <end position="1740"/>
    </location>
</feature>
<keyword evidence="3" id="KW-0479">Metal-binding</keyword>
<evidence type="ECO:0000256" key="9">
    <source>
        <dbReference type="ARBA" id="ARBA00023163"/>
    </source>
</evidence>
<feature type="compositionally biased region" description="Pro residues" evidence="12">
    <location>
        <begin position="113"/>
        <end position="124"/>
    </location>
</feature>
<feature type="region of interest" description="Disordered" evidence="12">
    <location>
        <begin position="811"/>
        <end position="832"/>
    </location>
</feature>
<dbReference type="GO" id="GO:0000978">
    <property type="term" value="F:RNA polymerase II cis-regulatory region sequence-specific DNA binding"/>
    <property type="evidence" value="ECO:0007669"/>
    <property type="project" value="TreeGrafter"/>
</dbReference>
<sequence>MGVVCISKRVQSSLSIKVSSHSLHPDSSAPHQPSKSPSSSSSPPRLLPSQGVASGGSPARAAAHLVSRPPSSHITRVEEEDSAAGSSTDTAGRRSGGERARSVETVDRGVGPTPLPQPPPPPAPGSSAGVSEPRLPPYLSFQPLGDPRNGLLEAYAAAGLTYSYPGYPYSINAPLPLNPSTLEGRYHWPPASPLHHQLHGLPSSPTPSDISLLSMRSPMLPGEPVTQLASRIHWEQLQRNYYHPLSGRRFSPASLPGLPFGASPLIGEYPPPSLSGRSLFSDVPPTPGSGSITLPGSLESSRLTSPRPSIVGGSTSKSRKRALSHSPISDYLDIQSLTRSSEGSLQLTPFLQHSNSRSSSAASGSYGHLSAASVGTVSPGHPMLPSNPFLRSSGVMGGHPGFFYPPLHPLMGKPPTSSSMSSLHHHHHHHPHHHGVPPPPAHPVHGAVTGPGGHSPGSSMLPSGVTSHSSGKYDSQISTTTKEPGGSSSIVSSTMDSTGEHHKVKVKKEATSFHSLAVDLDDDDDGYGERGSHIPQEGEPDFIETNCRWIDCNREFETQDDLVKHINQDHIQSNKKAFVCRWAECSREEKPFKAQYMLVVHMRRHTGEKPHRCTFEGCNKAYSRLENLKTHLRSHTGEKPYMCEFPGCSKAFSNASDRAKHQNRTHSNAKPYVCKAVGCTKRYTDPSSLRKHVKTVHGADFYANKKHKGDASCHLKKEDPDGEDDFCEMSRGNEDSVGGIGSPGQSSSHNPRSQENIGSAPSSHSQPSPDSSPEVNVICGLGLGQGHGEGHAIEDALHSGGVDNSVSMGIEEEEEEVVIPESNEADVPGSSGALLTRRNQINAGHMMHNRVKGRINKTGSISPHPQMPGGPPCHGHGVSQVSITDLPQRGPASNSPQTKLSPQHKRITDIMGGEQVGSWRDTNSLLPESRRESNTSNTSTLSSYMSSMRSMGSTFSSRRSSQASQFSSRRSSGISARMSIINSPYEYDITGNLPGHPSRRSSGESSANIGSVSAMMQQANLGSHPNLVVTPASGSMMPAACFNSPGGGMPVGGPGGPVGGVAAGMGSCGGQNYNGSAGPGFGHSMGQKYYNERLARYFAVRREMDGGMRTSTPCRTPLPHELPDREIRRASDPVRTQDPNFNSLKRYHSLNAVKPLATPSSMKSLQAKSIGQNGGVGSGRSNSKTAGEMQGSNATFQSSRSSIATDAGRGLVPGGNGDEDSNRKVKDSPLTEAELEVKMLEDSEDMIIPDEMRRFLNEEGFCEGDTKGEDPLLLTPNEDRNNELDNSRRNQCDPLVEIVNGLCDDAPGNDGEVEGEGPQQRAVSQRAVGSVRADMLAGNLTVQTGFADINNSGALSVDAGGGGRAGGSIQMDNFQASPTSRANFAAPAKPLSAPARPPPPASPPSSWHMLTDESCDEASPKKSSARDNDKRKSQQQQHSPTKSYFPNTQRPSTAASDSKDQLPALMSPPMRTSVGTGALIPPSCVKTDEVPLSTCRQQQVQQNLTNQSSPVAAGVSQGNGVVSNMDIAPGQPHSHPTSRHGSWDINSGGSGRPGTAYLSEQNLMQHQLQQQQYHHHQQHQAALAAAAAASAQPFGPSFSSAPQQIPPSHPMPHHSASGPHPSSMHSHYFHQYPGHGMGGAPPAMGPAPPPPPILGGFSPVPPAGEKPAGHNPHHHQHRQLQKRSSPQVQVPHISQSQIPANAKAASRNQAMLKQHQRQQQQQQQHEQHQQQQQNPNQQQQAGVGPNRSPLVSPYHHPHTVQSAPYPPENCYPGSTPSSASMMPPPPNPPQGAVYPQYQYPYRSSSYPPHQHSSAPGHPYHHMPHHAQQHQQPYPPTSPAGPELSGMPGHIHPYPSPHPHPHLHAQQGQMCGAPCSGEMQYPPHPSMPIPAQQPHHHPQPPMPCPRGTIAQPYPSRPMSNSFGTNASQNPQHHPMEMSPGCNQVTSSTDRKETTAPPIEDFMDNLTSISTENLMENIHSISQEDLSYCGAGLSLEPNPAHFVANPDHNNVNPASSHVSMRSESQNSGRSFGNSALLNTSNMVVNDMSSVLTQLAEENKYLNMRP</sequence>
<evidence type="ECO:0000256" key="8">
    <source>
        <dbReference type="ARBA" id="ARBA00023125"/>
    </source>
</evidence>
<feature type="region of interest" description="Disordered" evidence="12">
    <location>
        <begin position="855"/>
        <end position="975"/>
    </location>
</feature>
<feature type="compositionally biased region" description="Basic residues" evidence="12">
    <location>
        <begin position="1818"/>
        <end position="1827"/>
    </location>
</feature>
<feature type="region of interest" description="Disordered" evidence="12">
    <location>
        <begin position="17"/>
        <end position="142"/>
    </location>
</feature>
<feature type="compositionally biased region" description="Basic and acidic residues" evidence="12">
    <location>
        <begin position="91"/>
        <end position="107"/>
    </location>
</feature>
<dbReference type="FunFam" id="3.30.160.60:FF:000019">
    <property type="entry name" value="GLI family zinc finger 3"/>
    <property type="match status" value="1"/>
</dbReference>
<dbReference type="PROSITE" id="PS00028">
    <property type="entry name" value="ZINC_FINGER_C2H2_1"/>
    <property type="match status" value="4"/>
</dbReference>
<name>A0AAE0YC66_9GAST</name>
<feature type="compositionally biased region" description="Polar residues" evidence="12">
    <location>
        <begin position="1179"/>
        <end position="1204"/>
    </location>
</feature>
<feature type="compositionally biased region" description="Pro residues" evidence="12">
    <location>
        <begin position="1643"/>
        <end position="1664"/>
    </location>
</feature>
<feature type="compositionally biased region" description="Basic and acidic residues" evidence="12">
    <location>
        <begin position="709"/>
        <end position="719"/>
    </location>
</feature>
<dbReference type="PROSITE" id="PS50157">
    <property type="entry name" value="ZINC_FINGER_C2H2_2"/>
    <property type="match status" value="5"/>
</dbReference>
<dbReference type="Pfam" id="PF23561">
    <property type="entry name" value="zf-C2H2_15"/>
    <property type="match status" value="1"/>
</dbReference>
<evidence type="ECO:0000256" key="12">
    <source>
        <dbReference type="SAM" id="MobiDB-lite"/>
    </source>
</evidence>
<feature type="compositionally biased region" description="Low complexity" evidence="12">
    <location>
        <begin position="1385"/>
        <end position="1394"/>
    </location>
</feature>
<dbReference type="FunFam" id="3.30.160.60:FF:000031">
    <property type="entry name" value="GLI family zinc finger 3"/>
    <property type="match status" value="1"/>
</dbReference>
<feature type="compositionally biased region" description="Polar residues" evidence="12">
    <location>
        <begin position="1916"/>
        <end position="1930"/>
    </location>
</feature>
<comment type="subcellular location">
    <subcellularLocation>
        <location evidence="1">Nucleus</location>
    </subcellularLocation>
</comment>
<dbReference type="InterPro" id="IPR043359">
    <property type="entry name" value="GLI-like"/>
</dbReference>
<feature type="compositionally biased region" description="Low complexity" evidence="12">
    <location>
        <begin position="1613"/>
        <end position="1626"/>
    </location>
</feature>
<comment type="caution">
    <text evidence="14">The sequence shown here is derived from an EMBL/GenBank/DDBJ whole genome shotgun (WGS) entry which is preliminary data.</text>
</comment>
<feature type="compositionally biased region" description="Polar residues" evidence="12">
    <location>
        <begin position="288"/>
        <end position="316"/>
    </location>
</feature>
<organism evidence="14 15">
    <name type="scientific">Elysia crispata</name>
    <name type="common">lettuce slug</name>
    <dbReference type="NCBI Taxonomy" id="231223"/>
    <lineage>
        <taxon>Eukaryota</taxon>
        <taxon>Metazoa</taxon>
        <taxon>Spiralia</taxon>
        <taxon>Lophotrochozoa</taxon>
        <taxon>Mollusca</taxon>
        <taxon>Gastropoda</taxon>
        <taxon>Heterobranchia</taxon>
        <taxon>Euthyneura</taxon>
        <taxon>Panpulmonata</taxon>
        <taxon>Sacoglossa</taxon>
        <taxon>Placobranchoidea</taxon>
        <taxon>Plakobranchidae</taxon>
        <taxon>Elysia</taxon>
    </lineage>
</organism>
<feature type="region of interest" description="Disordered" evidence="12">
    <location>
        <begin position="709"/>
        <end position="783"/>
    </location>
</feature>
<dbReference type="FunFam" id="3.30.160.60:FF:000036">
    <property type="entry name" value="GLI family zinc finger 3"/>
    <property type="match status" value="1"/>
</dbReference>
<evidence type="ECO:0000256" key="2">
    <source>
        <dbReference type="ARBA" id="ARBA00010831"/>
    </source>
</evidence>
<feature type="compositionally biased region" description="Basic and acidic residues" evidence="12">
    <location>
        <begin position="1418"/>
        <end position="1432"/>
    </location>
</feature>
<dbReference type="PANTHER" id="PTHR45718:SF4">
    <property type="entry name" value="TRANSCRIPTIONAL ACTIVATOR CUBITUS INTERRUPTUS"/>
    <property type="match status" value="1"/>
</dbReference>
<dbReference type="InterPro" id="IPR013087">
    <property type="entry name" value="Znf_C2H2_type"/>
</dbReference>
<feature type="domain" description="C2H2-type" evidence="13">
    <location>
        <begin position="672"/>
        <end position="697"/>
    </location>
</feature>
<keyword evidence="7" id="KW-0805">Transcription regulation</keyword>
<feature type="region of interest" description="Disordered" evidence="12">
    <location>
        <begin position="276"/>
        <end position="324"/>
    </location>
</feature>
<feature type="compositionally biased region" description="Basic and acidic residues" evidence="12">
    <location>
        <begin position="1277"/>
        <end position="1289"/>
    </location>
</feature>
<keyword evidence="10" id="KW-0539">Nucleus</keyword>
<feature type="compositionally biased region" description="Polar residues" evidence="12">
    <location>
        <begin position="879"/>
        <end position="901"/>
    </location>
</feature>
<feature type="compositionally biased region" description="Polar residues" evidence="12">
    <location>
        <begin position="1682"/>
        <end position="1699"/>
    </location>
</feature>
<reference evidence="14" key="1">
    <citation type="journal article" date="2023" name="G3 (Bethesda)">
        <title>A reference genome for the long-term kleptoplast-retaining sea slug Elysia crispata morphotype clarki.</title>
        <authorList>
            <person name="Eastman K.E."/>
            <person name="Pendleton A.L."/>
            <person name="Shaikh M.A."/>
            <person name="Suttiyut T."/>
            <person name="Ogas R."/>
            <person name="Tomko P."/>
            <person name="Gavelis G."/>
            <person name="Widhalm J.R."/>
            <person name="Wisecaver J.H."/>
        </authorList>
    </citation>
    <scope>NUCLEOTIDE SEQUENCE</scope>
    <source>
        <strain evidence="14">ECLA1</strain>
    </source>
</reference>
<feature type="compositionally biased region" description="Low complexity" evidence="12">
    <location>
        <begin position="1772"/>
        <end position="1781"/>
    </location>
</feature>
<dbReference type="GO" id="GO:0005634">
    <property type="term" value="C:nucleus"/>
    <property type="evidence" value="ECO:0007669"/>
    <property type="project" value="UniProtKB-SubCell"/>
</dbReference>
<evidence type="ECO:0000256" key="6">
    <source>
        <dbReference type="ARBA" id="ARBA00022833"/>
    </source>
</evidence>
<evidence type="ECO:0000256" key="3">
    <source>
        <dbReference type="ARBA" id="ARBA00022723"/>
    </source>
</evidence>
<protein>
    <recommendedName>
        <fullName evidence="13">C2H2-type domain-containing protein</fullName>
    </recommendedName>
</protein>
<feature type="compositionally biased region" description="Basic residues" evidence="12">
    <location>
        <begin position="1671"/>
        <end position="1681"/>
    </location>
</feature>
<dbReference type="FunFam" id="3.30.160.60:FF:000048">
    <property type="entry name" value="GLI family zinc finger 3"/>
    <property type="match status" value="1"/>
</dbReference>
<feature type="region of interest" description="Disordered" evidence="12">
    <location>
        <begin position="413"/>
        <end position="501"/>
    </location>
</feature>
<feature type="compositionally biased region" description="Polar residues" evidence="12">
    <location>
        <begin position="743"/>
        <end position="757"/>
    </location>
</feature>
<dbReference type="GO" id="GO:0000981">
    <property type="term" value="F:DNA-binding transcription factor activity, RNA polymerase II-specific"/>
    <property type="evidence" value="ECO:0007669"/>
    <property type="project" value="TreeGrafter"/>
</dbReference>
<feature type="region of interest" description="Disordered" evidence="12">
    <location>
        <begin position="1158"/>
        <end position="1230"/>
    </location>
</feature>
<feature type="compositionally biased region" description="Low complexity" evidence="12">
    <location>
        <begin position="1794"/>
        <end position="1817"/>
    </location>
</feature>
<feature type="domain" description="C2H2-type" evidence="13">
    <location>
        <begin position="583"/>
        <end position="610"/>
    </location>
</feature>
<feature type="compositionally biased region" description="Low complexity" evidence="12">
    <location>
        <begin position="487"/>
        <end position="497"/>
    </location>
</feature>
<dbReference type="Proteomes" id="UP001283361">
    <property type="component" value="Unassembled WGS sequence"/>
</dbReference>
<evidence type="ECO:0000313" key="14">
    <source>
        <dbReference type="EMBL" id="KAK3740508.1"/>
    </source>
</evidence>
<feature type="compositionally biased region" description="Low complexity" evidence="12">
    <location>
        <begin position="759"/>
        <end position="773"/>
    </location>
</feature>
<feature type="compositionally biased region" description="Low complexity" evidence="12">
    <location>
        <begin position="934"/>
        <end position="975"/>
    </location>
</feature>
<feature type="region of interest" description="Disordered" evidence="12">
    <location>
        <begin position="1530"/>
        <end position="1956"/>
    </location>
</feature>
<evidence type="ECO:0000256" key="11">
    <source>
        <dbReference type="PROSITE-ProRule" id="PRU00042"/>
    </source>
</evidence>
<dbReference type="EMBL" id="JAWDGP010006468">
    <property type="protein sequence ID" value="KAK3740508.1"/>
    <property type="molecule type" value="Genomic_DNA"/>
</dbReference>